<dbReference type="GO" id="GO:0005634">
    <property type="term" value="C:nucleus"/>
    <property type="evidence" value="ECO:0007669"/>
    <property type="project" value="UniProtKB-SubCell"/>
</dbReference>
<comment type="similarity">
    <text evidence="2">Belongs to the GLI C2H2-type zinc-finger protein family.</text>
</comment>
<dbReference type="Gene3D" id="3.30.160.60">
    <property type="entry name" value="Classic Zinc Finger"/>
    <property type="match status" value="4"/>
</dbReference>
<evidence type="ECO:0000256" key="7">
    <source>
        <dbReference type="ARBA" id="ARBA00023125"/>
    </source>
</evidence>
<dbReference type="Pfam" id="PF00096">
    <property type="entry name" value="zf-C2H2"/>
    <property type="match status" value="3"/>
</dbReference>
<dbReference type="GO" id="GO:0000978">
    <property type="term" value="F:RNA polymerase II cis-regulatory region sequence-specific DNA binding"/>
    <property type="evidence" value="ECO:0007669"/>
    <property type="project" value="TreeGrafter"/>
</dbReference>
<dbReference type="SUPFAM" id="SSF57667">
    <property type="entry name" value="beta-beta-alpha zinc fingers"/>
    <property type="match status" value="2"/>
</dbReference>
<proteinExistence type="evidence at transcript level"/>
<dbReference type="PANTHER" id="PTHR45718">
    <property type="entry name" value="TRANSCRIPTIONAL ACTIVATOR CUBITUS INTERRUPTUS"/>
    <property type="match status" value="1"/>
</dbReference>
<comment type="subcellular location">
    <subcellularLocation>
        <location evidence="1">Nucleus</location>
    </subcellularLocation>
</comment>
<dbReference type="FunFam" id="3.30.160.60:FF:000039">
    <property type="entry name" value="Zinc finger protein ZIC 1"/>
    <property type="match status" value="1"/>
</dbReference>
<dbReference type="PROSITE" id="PS00028">
    <property type="entry name" value="ZINC_FINGER_C2H2_1"/>
    <property type="match status" value="3"/>
</dbReference>
<keyword evidence="5 9" id="KW-0863">Zinc-finger</keyword>
<evidence type="ECO:0000256" key="8">
    <source>
        <dbReference type="ARBA" id="ARBA00023242"/>
    </source>
</evidence>
<dbReference type="PROSITE" id="PS50157">
    <property type="entry name" value="ZINC_FINGER_C2H2_2"/>
    <property type="match status" value="4"/>
</dbReference>
<reference evidence="11" key="1">
    <citation type="journal article" date="2006" name="Genomics">
        <title>A wide-range phylogenetic analysis of Zic proteins: implications for correlations between protein structure conservation and body plan complexity.</title>
        <authorList>
            <person name="Aruga J."/>
            <person name="Kamiya A."/>
            <person name="Takahashi H."/>
            <person name="Fujimi T.J."/>
            <person name="Shimizu Y."/>
            <person name="Ohkawa K."/>
            <person name="Yazawa S."/>
            <person name="Umesono Y."/>
            <person name="Noguchi H."/>
            <person name="Shimizu T."/>
            <person name="Saitou N."/>
            <person name="Mikoshiba K."/>
            <person name="Sakaki Y."/>
            <person name="Agata K."/>
            <person name="Toyoda A."/>
        </authorList>
    </citation>
    <scope>NUCLEOTIDE SEQUENCE</scope>
</reference>
<dbReference type="Pfam" id="PF23561">
    <property type="entry name" value="zf-C2H2_15"/>
    <property type="match status" value="1"/>
</dbReference>
<protein>
    <submittedName>
        <fullName evidence="11">Zinc finger protein Dj-ZicB</fullName>
    </submittedName>
</protein>
<evidence type="ECO:0000256" key="9">
    <source>
        <dbReference type="PROSITE-ProRule" id="PRU00042"/>
    </source>
</evidence>
<gene>
    <name evidence="11" type="primary">Dj-ZicB</name>
</gene>
<dbReference type="InterPro" id="IPR013087">
    <property type="entry name" value="Znf_C2H2_type"/>
</dbReference>
<evidence type="ECO:0000256" key="2">
    <source>
        <dbReference type="ARBA" id="ARBA00010831"/>
    </source>
</evidence>
<dbReference type="InterPro" id="IPR056436">
    <property type="entry name" value="Znf-C2H2_ZIC1-5/GLI1-3-like"/>
</dbReference>
<evidence type="ECO:0000256" key="1">
    <source>
        <dbReference type="ARBA" id="ARBA00004123"/>
    </source>
</evidence>
<dbReference type="InterPro" id="IPR036236">
    <property type="entry name" value="Znf_C2H2_sf"/>
</dbReference>
<dbReference type="InterPro" id="IPR043359">
    <property type="entry name" value="GLI-like"/>
</dbReference>
<feature type="domain" description="C2H2-type" evidence="10">
    <location>
        <begin position="314"/>
        <end position="338"/>
    </location>
</feature>
<dbReference type="SMART" id="SM00355">
    <property type="entry name" value="ZnF_C2H2"/>
    <property type="match status" value="4"/>
</dbReference>
<evidence type="ECO:0000256" key="3">
    <source>
        <dbReference type="ARBA" id="ARBA00022723"/>
    </source>
</evidence>
<keyword evidence="8" id="KW-0539">Nucleus</keyword>
<accession>Q1JV16</accession>
<keyword evidence="6" id="KW-0862">Zinc</keyword>
<organism evidence="11">
    <name type="scientific">Dugesia japonica</name>
    <name type="common">Planarian</name>
    <dbReference type="NCBI Taxonomy" id="6161"/>
    <lineage>
        <taxon>Eukaryota</taxon>
        <taxon>Metazoa</taxon>
        <taxon>Spiralia</taxon>
        <taxon>Lophotrochozoa</taxon>
        <taxon>Platyhelminthes</taxon>
        <taxon>Rhabditophora</taxon>
        <taxon>Seriata</taxon>
        <taxon>Tricladida</taxon>
        <taxon>Continenticola</taxon>
        <taxon>Geoplanoidea</taxon>
        <taxon>Dugesiidae</taxon>
        <taxon>Dugesia</taxon>
    </lineage>
</organism>
<keyword evidence="7" id="KW-0238">DNA-binding</keyword>
<evidence type="ECO:0000256" key="4">
    <source>
        <dbReference type="ARBA" id="ARBA00022737"/>
    </source>
</evidence>
<dbReference type="PANTHER" id="PTHR45718:SF8">
    <property type="entry name" value="GLIS FAMILY ZINC FINGER 2"/>
    <property type="match status" value="1"/>
</dbReference>
<dbReference type="EMBL" id="AB231881">
    <property type="protein sequence ID" value="BAE94142.1"/>
    <property type="molecule type" value="mRNA"/>
</dbReference>
<dbReference type="Pfam" id="PF18366">
    <property type="entry name" value="zf_ZIC"/>
    <property type="match status" value="1"/>
</dbReference>
<dbReference type="FunFam" id="3.30.160.60:FF:000031">
    <property type="entry name" value="GLI family zinc finger 3"/>
    <property type="match status" value="1"/>
</dbReference>
<dbReference type="GO" id="GO:0008270">
    <property type="term" value="F:zinc ion binding"/>
    <property type="evidence" value="ECO:0007669"/>
    <property type="project" value="UniProtKB-KW"/>
</dbReference>
<evidence type="ECO:0000256" key="5">
    <source>
        <dbReference type="ARBA" id="ARBA00022771"/>
    </source>
</evidence>
<keyword evidence="4" id="KW-0677">Repeat</keyword>
<evidence type="ECO:0000259" key="10">
    <source>
        <dbReference type="PROSITE" id="PS50157"/>
    </source>
</evidence>
<keyword evidence="3" id="KW-0479">Metal-binding</keyword>
<name>Q1JV16_DUGJA</name>
<dbReference type="AlphaFoldDB" id="Q1JV16"/>
<evidence type="ECO:0000256" key="6">
    <source>
        <dbReference type="ARBA" id="ARBA00022833"/>
    </source>
</evidence>
<evidence type="ECO:0000313" key="11">
    <source>
        <dbReference type="EMBL" id="BAE94142.1"/>
    </source>
</evidence>
<dbReference type="FunFam" id="3.30.160.60:FF:000041">
    <property type="entry name" value="Zinc finger protein ZIC 1"/>
    <property type="match status" value="1"/>
</dbReference>
<feature type="domain" description="C2H2-type" evidence="10">
    <location>
        <begin position="284"/>
        <end position="313"/>
    </location>
</feature>
<feature type="domain" description="C2H2-type" evidence="10">
    <location>
        <begin position="254"/>
        <end position="283"/>
    </location>
</feature>
<feature type="domain" description="C2H2-type" evidence="10">
    <location>
        <begin position="226"/>
        <end position="253"/>
    </location>
</feature>
<dbReference type="InterPro" id="IPR041643">
    <property type="entry name" value="Znf_ZIC"/>
</dbReference>
<sequence length="471" mass="54708">MVSYPSLLITDNLSKDIKFHQEISINNHLSLSMSTSETERFPNTNHNKNFCTNDLLLKRYSYDPNYELLSSHPATVSDNYPPEFLTSNSLSSFSVNALNSGEIIPQTSVNDYQNYGVYGNHSQNHQTLSCNASMALEPHILHSQTAMPPHPSMSSYTHQAAFYQFFHRNAVTGFRSEFQCLWLDKHMKEERRTCGKLFYTINEIVNHLTLDHVGGPEQLDHTCYWKNCTRDFKPFKAKYKLVNHLRVHTGEKPFQCPFLSCGKLFARSENLKIHKRTHTGEKPFKCDFEGCDRRFANSSDRKKHMHVHMNDKPYFCKQEGCDKSYTHPSSLRKHMRIHNLSPNNEYNMDVNSYDNEFNHHLNNCQKTPKSNQNNNKDPMTAFELDHRNLNQTEHAGSSNKLLNFFPFPHTPNFKQRPCNINTDQSSVWLPYPYFENPTASRNPLWSKTYPSLFDITKPSFLTSNQHSDSVT</sequence>
<dbReference type="FunFam" id="3.30.160.60:FF:000035">
    <property type="entry name" value="Zinc finger protein ZIC 1"/>
    <property type="match status" value="1"/>
</dbReference>
<dbReference type="GO" id="GO:0000981">
    <property type="term" value="F:DNA-binding transcription factor activity, RNA polymerase II-specific"/>
    <property type="evidence" value="ECO:0007669"/>
    <property type="project" value="TreeGrafter"/>
</dbReference>